<organism evidence="2 3">
    <name type="scientific">Micromonospora polyrhachis</name>
    <dbReference type="NCBI Taxonomy" id="1282883"/>
    <lineage>
        <taxon>Bacteria</taxon>
        <taxon>Bacillati</taxon>
        <taxon>Actinomycetota</taxon>
        <taxon>Actinomycetes</taxon>
        <taxon>Micromonosporales</taxon>
        <taxon>Micromonosporaceae</taxon>
        <taxon>Micromonospora</taxon>
    </lineage>
</organism>
<protein>
    <submittedName>
        <fullName evidence="2">Transcriptional regulator with XRE-family HTH domain</fullName>
    </submittedName>
</protein>
<dbReference type="Proteomes" id="UP000578819">
    <property type="component" value="Unassembled WGS sequence"/>
</dbReference>
<dbReference type="Gene3D" id="1.10.260.40">
    <property type="entry name" value="lambda repressor-like DNA-binding domains"/>
    <property type="match status" value="1"/>
</dbReference>
<dbReference type="Pfam" id="PF13560">
    <property type="entry name" value="HTH_31"/>
    <property type="match status" value="1"/>
</dbReference>
<evidence type="ECO:0000313" key="3">
    <source>
        <dbReference type="Proteomes" id="UP000578819"/>
    </source>
</evidence>
<evidence type="ECO:0000259" key="1">
    <source>
        <dbReference type="PROSITE" id="PS50943"/>
    </source>
</evidence>
<dbReference type="InterPro" id="IPR043917">
    <property type="entry name" value="DUF5753"/>
</dbReference>
<dbReference type="RefSeq" id="WP_184534839.1">
    <property type="nucleotide sequence ID" value="NZ_JACHJW010000001.1"/>
</dbReference>
<evidence type="ECO:0000313" key="2">
    <source>
        <dbReference type="EMBL" id="MBB4958805.1"/>
    </source>
</evidence>
<accession>A0A7W7WPD1</accession>
<dbReference type="CDD" id="cd00093">
    <property type="entry name" value="HTH_XRE"/>
    <property type="match status" value="1"/>
</dbReference>
<dbReference type="InterPro" id="IPR010982">
    <property type="entry name" value="Lambda_DNA-bd_dom_sf"/>
</dbReference>
<name>A0A7W7WPD1_9ACTN</name>
<dbReference type="SUPFAM" id="SSF47413">
    <property type="entry name" value="lambda repressor-like DNA-binding domains"/>
    <property type="match status" value="1"/>
</dbReference>
<dbReference type="EMBL" id="JACHJW010000001">
    <property type="protein sequence ID" value="MBB4958805.1"/>
    <property type="molecule type" value="Genomic_DNA"/>
</dbReference>
<keyword evidence="3" id="KW-1185">Reference proteome</keyword>
<dbReference type="SMART" id="SM00530">
    <property type="entry name" value="HTH_XRE"/>
    <property type="match status" value="1"/>
</dbReference>
<feature type="domain" description="HTH cro/C1-type" evidence="1">
    <location>
        <begin position="16"/>
        <end position="69"/>
    </location>
</feature>
<dbReference type="InterPro" id="IPR001387">
    <property type="entry name" value="Cro/C1-type_HTH"/>
</dbReference>
<dbReference type="PROSITE" id="PS50943">
    <property type="entry name" value="HTH_CROC1"/>
    <property type="match status" value="1"/>
</dbReference>
<gene>
    <name evidence="2" type="ORF">FHR38_002538</name>
</gene>
<dbReference type="GO" id="GO:0003677">
    <property type="term" value="F:DNA binding"/>
    <property type="evidence" value="ECO:0007669"/>
    <property type="project" value="InterPro"/>
</dbReference>
<sequence length="269" mass="30287">MTEEQPTNVDFLLAELRRARKHAGLSQEEQGRRMGYSASMVAMVETGGRRLPPDYLPLVDKALDTGGLFVRLGEQLRVDETPQWRRQRDALEREASSLRWFEHAYVPGLLQTEDYARAVFSRGGIFSADEVERRVADRLARQDVLIQPNPPQLVAVIDEGVLHRPVGGRKVIQHQLLHLAQLGTQRPRLRIHVVPRSVGEYAGLDGPFILATLPSGDEVAYLDNYLEGQVTDRPADLTCLRDAWESTLGEALTPHQSVQLIREVAETWT</sequence>
<proteinExistence type="predicted"/>
<dbReference type="Pfam" id="PF19054">
    <property type="entry name" value="DUF5753"/>
    <property type="match status" value="1"/>
</dbReference>
<dbReference type="AlphaFoldDB" id="A0A7W7WPD1"/>
<reference evidence="2 3" key="1">
    <citation type="submission" date="2020-08" db="EMBL/GenBank/DDBJ databases">
        <title>Sequencing the genomes of 1000 actinobacteria strains.</title>
        <authorList>
            <person name="Klenk H.-P."/>
        </authorList>
    </citation>
    <scope>NUCLEOTIDE SEQUENCE [LARGE SCALE GENOMIC DNA]</scope>
    <source>
        <strain evidence="2 3">DSM 45886</strain>
    </source>
</reference>
<comment type="caution">
    <text evidence="2">The sequence shown here is derived from an EMBL/GenBank/DDBJ whole genome shotgun (WGS) entry which is preliminary data.</text>
</comment>